<reference evidence="6" key="1">
    <citation type="journal article" date="2023" name="Mol. Phylogenet. Evol.">
        <title>Genome-scale phylogeny and comparative genomics of the fungal order Sordariales.</title>
        <authorList>
            <person name="Hensen N."/>
            <person name="Bonometti L."/>
            <person name="Westerberg I."/>
            <person name="Brannstrom I.O."/>
            <person name="Guillou S."/>
            <person name="Cros-Aarteil S."/>
            <person name="Calhoun S."/>
            <person name="Haridas S."/>
            <person name="Kuo A."/>
            <person name="Mondo S."/>
            <person name="Pangilinan J."/>
            <person name="Riley R."/>
            <person name="LaButti K."/>
            <person name="Andreopoulos B."/>
            <person name="Lipzen A."/>
            <person name="Chen C."/>
            <person name="Yan M."/>
            <person name="Daum C."/>
            <person name="Ng V."/>
            <person name="Clum A."/>
            <person name="Steindorff A."/>
            <person name="Ohm R.A."/>
            <person name="Martin F."/>
            <person name="Silar P."/>
            <person name="Natvig D.O."/>
            <person name="Lalanne C."/>
            <person name="Gautier V."/>
            <person name="Ament-Velasquez S.L."/>
            <person name="Kruys A."/>
            <person name="Hutchinson M.I."/>
            <person name="Powell A.J."/>
            <person name="Barry K."/>
            <person name="Miller A.N."/>
            <person name="Grigoriev I.V."/>
            <person name="Debuchy R."/>
            <person name="Gladieux P."/>
            <person name="Hiltunen Thoren M."/>
            <person name="Johannesson H."/>
        </authorList>
    </citation>
    <scope>NUCLEOTIDE SEQUENCE</scope>
    <source>
        <strain evidence="6">CBS 538.74</strain>
    </source>
</reference>
<feature type="compositionally biased region" description="Basic and acidic residues" evidence="4">
    <location>
        <begin position="148"/>
        <end position="174"/>
    </location>
</feature>
<dbReference type="AlphaFoldDB" id="A0AAN6VMU6"/>
<sequence length="231" mass="24887">MTVGSPADKRSLNHPPPGSVALDGSAEGDTSLIDATSSSRETPPSPSSGRPSRQSATTNPGTAARTRARNKAAATRYRIKMQNDIAKAEEKKRDAEFQRDSRLACVNQLREEVLQLKSELLEQASCGCPLIQGYLSDVARTLDPGGGCREHPEHSNHPETSNHPESCDTLRRPAEPVPAAPQETMGSIAGSSGGGMAEPHQMILMPFPDQHQMVLVPLSHPESQLHPDEYQ</sequence>
<reference evidence="6" key="2">
    <citation type="submission" date="2023-05" db="EMBL/GenBank/DDBJ databases">
        <authorList>
            <consortium name="Lawrence Berkeley National Laboratory"/>
            <person name="Steindorff A."/>
            <person name="Hensen N."/>
            <person name="Bonometti L."/>
            <person name="Westerberg I."/>
            <person name="Brannstrom I.O."/>
            <person name="Guillou S."/>
            <person name="Cros-Aarteil S."/>
            <person name="Calhoun S."/>
            <person name="Haridas S."/>
            <person name="Kuo A."/>
            <person name="Mondo S."/>
            <person name="Pangilinan J."/>
            <person name="Riley R."/>
            <person name="Labutti K."/>
            <person name="Andreopoulos B."/>
            <person name="Lipzen A."/>
            <person name="Chen C."/>
            <person name="Yanf M."/>
            <person name="Daum C."/>
            <person name="Ng V."/>
            <person name="Clum A."/>
            <person name="Ohm R."/>
            <person name="Martin F."/>
            <person name="Silar P."/>
            <person name="Natvig D."/>
            <person name="Lalanne C."/>
            <person name="Gautier V."/>
            <person name="Ament-Velasquez S.L."/>
            <person name="Kruys A."/>
            <person name="Hutchinson M.I."/>
            <person name="Powell A.J."/>
            <person name="Barry K."/>
            <person name="Miller A.N."/>
            <person name="Grigoriev I.V."/>
            <person name="Debuchy R."/>
            <person name="Gladieux P."/>
            <person name="Thoren M.H."/>
            <person name="Johannesson H."/>
        </authorList>
    </citation>
    <scope>NUCLEOTIDE SEQUENCE</scope>
    <source>
        <strain evidence="6">CBS 538.74</strain>
    </source>
</reference>
<dbReference type="PRINTS" id="PR00043">
    <property type="entry name" value="LEUZIPPRJUN"/>
</dbReference>
<evidence type="ECO:0000313" key="7">
    <source>
        <dbReference type="Proteomes" id="UP001302745"/>
    </source>
</evidence>
<dbReference type="GO" id="GO:0003677">
    <property type="term" value="F:DNA binding"/>
    <property type="evidence" value="ECO:0007669"/>
    <property type="project" value="UniProtKB-KW"/>
</dbReference>
<dbReference type="Gene3D" id="1.20.5.170">
    <property type="match status" value="1"/>
</dbReference>
<keyword evidence="1" id="KW-0805">Transcription regulation</keyword>
<dbReference type="EMBL" id="MU856922">
    <property type="protein sequence ID" value="KAK4154069.1"/>
    <property type="molecule type" value="Genomic_DNA"/>
</dbReference>
<comment type="caution">
    <text evidence="6">The sequence shown here is derived from an EMBL/GenBank/DDBJ whole genome shotgun (WGS) entry which is preliminary data.</text>
</comment>
<evidence type="ECO:0000313" key="6">
    <source>
        <dbReference type="EMBL" id="KAK4154069.1"/>
    </source>
</evidence>
<proteinExistence type="predicted"/>
<evidence type="ECO:0000259" key="5">
    <source>
        <dbReference type="PROSITE" id="PS00036"/>
    </source>
</evidence>
<organism evidence="6 7">
    <name type="scientific">Chaetomidium leptoderma</name>
    <dbReference type="NCBI Taxonomy" id="669021"/>
    <lineage>
        <taxon>Eukaryota</taxon>
        <taxon>Fungi</taxon>
        <taxon>Dikarya</taxon>
        <taxon>Ascomycota</taxon>
        <taxon>Pezizomycotina</taxon>
        <taxon>Sordariomycetes</taxon>
        <taxon>Sordariomycetidae</taxon>
        <taxon>Sordariales</taxon>
        <taxon>Chaetomiaceae</taxon>
        <taxon>Chaetomidium</taxon>
    </lineage>
</organism>
<keyword evidence="7" id="KW-1185">Reference proteome</keyword>
<feature type="region of interest" description="Disordered" evidence="4">
    <location>
        <begin position="1"/>
        <end position="75"/>
    </location>
</feature>
<evidence type="ECO:0000256" key="4">
    <source>
        <dbReference type="SAM" id="MobiDB-lite"/>
    </source>
</evidence>
<feature type="compositionally biased region" description="Low complexity" evidence="4">
    <location>
        <begin position="37"/>
        <end position="55"/>
    </location>
</feature>
<dbReference type="PROSITE" id="PS00036">
    <property type="entry name" value="BZIP_BASIC"/>
    <property type="match status" value="1"/>
</dbReference>
<dbReference type="Proteomes" id="UP001302745">
    <property type="component" value="Unassembled WGS sequence"/>
</dbReference>
<dbReference type="CDD" id="cd14687">
    <property type="entry name" value="bZIP_ATF2"/>
    <property type="match status" value="1"/>
</dbReference>
<keyword evidence="3" id="KW-0804">Transcription</keyword>
<keyword evidence="2" id="KW-0238">DNA-binding</keyword>
<feature type="region of interest" description="Disordered" evidence="4">
    <location>
        <begin position="146"/>
        <end position="205"/>
    </location>
</feature>
<protein>
    <recommendedName>
        <fullName evidence="5">BZIP domain-containing protein</fullName>
    </recommendedName>
</protein>
<accession>A0AAN6VMU6</accession>
<evidence type="ECO:0000256" key="3">
    <source>
        <dbReference type="ARBA" id="ARBA00023163"/>
    </source>
</evidence>
<gene>
    <name evidence="6" type="ORF">C8A00DRAFT_33172</name>
</gene>
<feature type="domain" description="BZIP" evidence="5">
    <location>
        <begin position="65"/>
        <end position="80"/>
    </location>
</feature>
<dbReference type="InterPro" id="IPR002112">
    <property type="entry name" value="Leuzip_Jun"/>
</dbReference>
<dbReference type="InterPro" id="IPR004827">
    <property type="entry name" value="bZIP"/>
</dbReference>
<evidence type="ECO:0000256" key="1">
    <source>
        <dbReference type="ARBA" id="ARBA00023015"/>
    </source>
</evidence>
<evidence type="ECO:0000256" key="2">
    <source>
        <dbReference type="ARBA" id="ARBA00023125"/>
    </source>
</evidence>
<name>A0AAN6VMU6_9PEZI</name>
<dbReference type="GO" id="GO:0003700">
    <property type="term" value="F:DNA-binding transcription factor activity"/>
    <property type="evidence" value="ECO:0007669"/>
    <property type="project" value="InterPro"/>
</dbReference>